<keyword evidence="13" id="KW-1185">Reference proteome</keyword>
<feature type="transmembrane region" description="Helical" evidence="9">
    <location>
        <begin position="588"/>
        <end position="607"/>
    </location>
</feature>
<keyword evidence="4 8" id="KW-0997">Cell inner membrane</keyword>
<evidence type="ECO:0000313" key="13">
    <source>
        <dbReference type="Proteomes" id="UP000199328"/>
    </source>
</evidence>
<evidence type="ECO:0000256" key="3">
    <source>
        <dbReference type="ARBA" id="ARBA00022475"/>
    </source>
</evidence>
<dbReference type="GO" id="GO:0005886">
    <property type="term" value="C:plasma membrane"/>
    <property type="evidence" value="ECO:0007669"/>
    <property type="project" value="UniProtKB-SubCell"/>
</dbReference>
<keyword evidence="2 8" id="KW-0813">Transport</keyword>
<dbReference type="InterPro" id="IPR055348">
    <property type="entry name" value="DctQ"/>
</dbReference>
<evidence type="ECO:0000259" key="10">
    <source>
        <dbReference type="Pfam" id="PF04290"/>
    </source>
</evidence>
<evidence type="ECO:0000256" key="5">
    <source>
        <dbReference type="ARBA" id="ARBA00022692"/>
    </source>
</evidence>
<dbReference type="Pfam" id="PF04290">
    <property type="entry name" value="DctQ"/>
    <property type="match status" value="1"/>
</dbReference>
<feature type="domain" description="Tripartite ATP-independent periplasmic transporters DctQ component" evidence="10">
    <location>
        <begin position="55"/>
        <end position="187"/>
    </location>
</feature>
<feature type="transmembrane region" description="Helical" evidence="9">
    <location>
        <begin position="384"/>
        <end position="408"/>
    </location>
</feature>
<evidence type="ECO:0000256" key="9">
    <source>
        <dbReference type="SAM" id="Phobius"/>
    </source>
</evidence>
<evidence type="ECO:0000313" key="12">
    <source>
        <dbReference type="EMBL" id="SDK25313.1"/>
    </source>
</evidence>
<feature type="transmembrane region" description="Helical" evidence="9">
    <location>
        <begin position="162"/>
        <end position="183"/>
    </location>
</feature>
<proteinExistence type="predicted"/>
<feature type="domain" description="TRAP C4-dicarboxylate transport system permease DctM subunit" evidence="11">
    <location>
        <begin position="256"/>
        <end position="682"/>
    </location>
</feature>
<keyword evidence="5 9" id="KW-0812">Transmembrane</keyword>
<keyword evidence="7 9" id="KW-0472">Membrane</keyword>
<name>A0A1G9ADJ0_9RHOB</name>
<dbReference type="Proteomes" id="UP000199328">
    <property type="component" value="Unassembled WGS sequence"/>
</dbReference>
<dbReference type="Pfam" id="PF06808">
    <property type="entry name" value="DctM"/>
    <property type="match status" value="1"/>
</dbReference>
<feature type="transmembrane region" description="Helical" evidence="9">
    <location>
        <begin position="470"/>
        <end position="491"/>
    </location>
</feature>
<dbReference type="EMBL" id="FNFV01000002">
    <property type="protein sequence ID" value="SDK25313.1"/>
    <property type="molecule type" value="Genomic_DNA"/>
</dbReference>
<evidence type="ECO:0000259" key="11">
    <source>
        <dbReference type="Pfam" id="PF06808"/>
    </source>
</evidence>
<evidence type="ECO:0000256" key="7">
    <source>
        <dbReference type="ARBA" id="ARBA00023136"/>
    </source>
</evidence>
<feature type="transmembrane region" description="Helical" evidence="9">
    <location>
        <begin position="560"/>
        <end position="582"/>
    </location>
</feature>
<evidence type="ECO:0000256" key="2">
    <source>
        <dbReference type="ARBA" id="ARBA00022448"/>
    </source>
</evidence>
<sequence>MSRDYDKALERAEIGLSDEDPILGDTDVRRENYTPIDHLSHVIGIGVATFYLIAALITLYEVFARYLFHAPTLWAFETVMTLCAAAWMLSSGYITLKRRHIAITIFHAVASPRLRWWLDLLAMAVGIFALFMLLSDATIRAYDAAMRVERSGSAFNSPLPMMMKALVVLGALLYLAQLTVNLYRHVTGATARWAVRLLGACFVLYFAAGFAAHVLGLAPAEAFSGFVSALAKALDPSPALQLRQMDLGTISLIMVALLVALMMTGMPLGIVTLFVSVIMAIGFFGPRGLFLVSSNATGLLEHYSLVAVPFFVLMASVLERAGIAEDLFDAMSIFAGNLRGGVAVQTTVVAVILAAMSGVMGGEIVMLGLVALPQMLRLGYDRRLTIGLICASGALATLIPPSIIMIVYGLSAEVGIGDLFIAGALPGLMLAAFYAGYVLLRVNLNPALAPTAAEVAAMTGREQTLSRERITAVILCILLIGAVMGSIYAGIASVTEAAAVGCVGSFVVAAIRNRFNWPVISTALMGTMATVGTIIWLVLGAVSFVGIFNLVGGGEFMRSLFLDLGLGAMGTVLVMMLILMVLGTFMEWIAIVLITVPVFAPVVMTLAPELGLTEDQAKIWFGILFVMNIQIYFLSPPFGPACFWLKSVAPEDVSLQEIFISVLPFIGLQILGLVLVMLFPQIALFLPEILN</sequence>
<feature type="transmembrane region" description="Helical" evidence="9">
    <location>
        <begin position="117"/>
        <end position="142"/>
    </location>
</feature>
<evidence type="ECO:0000256" key="4">
    <source>
        <dbReference type="ARBA" id="ARBA00022519"/>
    </source>
</evidence>
<feature type="transmembrane region" description="Helical" evidence="9">
    <location>
        <begin position="343"/>
        <end position="372"/>
    </location>
</feature>
<keyword evidence="3" id="KW-1003">Cell membrane</keyword>
<accession>A0A1G9ADJ0</accession>
<dbReference type="OrthoDB" id="7339120at2"/>
<dbReference type="STRING" id="990712.SAMN05216257_10290"/>
<feature type="transmembrane region" description="Helical" evidence="9">
    <location>
        <begin position="250"/>
        <end position="283"/>
    </location>
</feature>
<gene>
    <name evidence="12" type="ORF">SAMN05216257_10290</name>
</gene>
<dbReference type="InterPro" id="IPR010656">
    <property type="entry name" value="DctM"/>
</dbReference>
<dbReference type="PANTHER" id="PTHR33362:SF7">
    <property type="entry name" value="SLL1103 PROTEIN"/>
    <property type="match status" value="1"/>
</dbReference>
<evidence type="ECO:0000256" key="1">
    <source>
        <dbReference type="ARBA" id="ARBA00004429"/>
    </source>
</evidence>
<feature type="transmembrane region" description="Helical" evidence="9">
    <location>
        <begin position="619"/>
        <end position="638"/>
    </location>
</feature>
<keyword evidence="6 9" id="KW-1133">Transmembrane helix</keyword>
<dbReference type="PANTHER" id="PTHR33362">
    <property type="entry name" value="SIALIC ACID TRAP TRANSPORTER PERMEASE PROTEIN SIAT-RELATED"/>
    <property type="match status" value="1"/>
</dbReference>
<dbReference type="InterPro" id="IPR004681">
    <property type="entry name" value="TRAP_DctM"/>
</dbReference>
<feature type="transmembrane region" description="Helical" evidence="9">
    <location>
        <begin position="523"/>
        <end position="548"/>
    </location>
</feature>
<evidence type="ECO:0000256" key="6">
    <source>
        <dbReference type="ARBA" id="ARBA00022989"/>
    </source>
</evidence>
<feature type="transmembrane region" description="Helical" evidence="9">
    <location>
        <begin position="658"/>
        <end position="686"/>
    </location>
</feature>
<dbReference type="GO" id="GO:0022857">
    <property type="term" value="F:transmembrane transporter activity"/>
    <property type="evidence" value="ECO:0007669"/>
    <property type="project" value="UniProtKB-UniRule"/>
</dbReference>
<organism evidence="12 13">
    <name type="scientific">Meinhardsimonia xiamenensis</name>
    <dbReference type="NCBI Taxonomy" id="990712"/>
    <lineage>
        <taxon>Bacteria</taxon>
        <taxon>Pseudomonadati</taxon>
        <taxon>Pseudomonadota</taxon>
        <taxon>Alphaproteobacteria</taxon>
        <taxon>Rhodobacterales</taxon>
        <taxon>Paracoccaceae</taxon>
        <taxon>Meinhardsimonia</taxon>
    </lineage>
</organism>
<reference evidence="13" key="1">
    <citation type="submission" date="2016-10" db="EMBL/GenBank/DDBJ databases">
        <authorList>
            <person name="Varghese N."/>
            <person name="Submissions S."/>
        </authorList>
    </citation>
    <scope>NUCLEOTIDE SEQUENCE [LARGE SCALE GENOMIC DNA]</scope>
    <source>
        <strain evidence="13">CGMCC 1.10789</strain>
    </source>
</reference>
<feature type="transmembrane region" description="Helical" evidence="9">
    <location>
        <begin position="72"/>
        <end position="96"/>
    </location>
</feature>
<dbReference type="AlphaFoldDB" id="A0A1G9ADJ0"/>
<comment type="subcellular location">
    <subcellularLocation>
        <location evidence="1 8">Cell inner membrane</location>
        <topology evidence="1 8">Multi-pass membrane protein</topology>
    </subcellularLocation>
</comment>
<comment type="function">
    <text evidence="8">Part of the tripartite ATP-independent periplasmic (TRAP) transport system.</text>
</comment>
<evidence type="ECO:0000256" key="8">
    <source>
        <dbReference type="RuleBase" id="RU369079"/>
    </source>
</evidence>
<feature type="transmembrane region" description="Helical" evidence="9">
    <location>
        <begin position="39"/>
        <end position="60"/>
    </location>
</feature>
<protein>
    <submittedName>
        <fullName evidence="12">TRAP transporter, DctM subunit</fullName>
    </submittedName>
</protein>
<feature type="transmembrane region" description="Helical" evidence="9">
    <location>
        <begin position="195"/>
        <end position="218"/>
    </location>
</feature>
<dbReference type="NCBIfam" id="TIGR00786">
    <property type="entry name" value="dctM"/>
    <property type="match status" value="1"/>
</dbReference>
<dbReference type="RefSeq" id="WP_092498589.1">
    <property type="nucleotide sequence ID" value="NZ_FNFV01000002.1"/>
</dbReference>
<feature type="transmembrane region" description="Helical" evidence="9">
    <location>
        <begin position="420"/>
        <end position="440"/>
    </location>
</feature>